<accession>A0A1B2AFF7</accession>
<dbReference type="Gene3D" id="1.10.10.10">
    <property type="entry name" value="Winged helix-like DNA-binding domain superfamily/Winged helix DNA-binding domain"/>
    <property type="match status" value="1"/>
</dbReference>
<evidence type="ECO:0000256" key="1">
    <source>
        <dbReference type="ARBA" id="ARBA00023015"/>
    </source>
</evidence>
<dbReference type="GO" id="GO:0003677">
    <property type="term" value="F:DNA binding"/>
    <property type="evidence" value="ECO:0007669"/>
    <property type="project" value="UniProtKB-KW"/>
</dbReference>
<reference evidence="5 6" key="1">
    <citation type="submission" date="2016-07" db="EMBL/GenBank/DDBJ databases">
        <title>Complete genome sequence of Altererythrobacter dongtanensis KCTC 22672, a type strain with esterase isolated from tidal flat.</title>
        <authorList>
            <person name="Cheng H."/>
            <person name="Wu Y.-H."/>
            <person name="Zhou P."/>
            <person name="Huo Y.-Y."/>
            <person name="Wang C.-S."/>
            <person name="Xu X.-W."/>
        </authorList>
    </citation>
    <scope>NUCLEOTIDE SEQUENCE [LARGE SCALE GENOMIC DNA]</scope>
    <source>
        <strain evidence="5 6">KCTC 22672</strain>
    </source>
</reference>
<evidence type="ECO:0000259" key="4">
    <source>
        <dbReference type="PROSITE" id="PS50995"/>
    </source>
</evidence>
<dbReference type="Proteomes" id="UP000092932">
    <property type="component" value="Chromosome"/>
</dbReference>
<dbReference type="STRING" id="692370.A6F68_02384"/>
<gene>
    <name evidence="5" type="primary">slyA</name>
    <name evidence="5" type="ORF">A6F68_02384</name>
</gene>
<dbReference type="InterPro" id="IPR000835">
    <property type="entry name" value="HTH_MarR-typ"/>
</dbReference>
<dbReference type="InterPro" id="IPR036390">
    <property type="entry name" value="WH_DNA-bd_sf"/>
</dbReference>
<dbReference type="GO" id="GO:0003700">
    <property type="term" value="F:DNA-binding transcription factor activity"/>
    <property type="evidence" value="ECO:0007669"/>
    <property type="project" value="InterPro"/>
</dbReference>
<dbReference type="PRINTS" id="PR00598">
    <property type="entry name" value="HTHMARR"/>
</dbReference>
<keyword evidence="2" id="KW-0238">DNA-binding</keyword>
<organism evidence="5 6">
    <name type="scientific">Tsuneonella dongtanensis</name>
    <dbReference type="NCBI Taxonomy" id="692370"/>
    <lineage>
        <taxon>Bacteria</taxon>
        <taxon>Pseudomonadati</taxon>
        <taxon>Pseudomonadota</taxon>
        <taxon>Alphaproteobacteria</taxon>
        <taxon>Sphingomonadales</taxon>
        <taxon>Erythrobacteraceae</taxon>
        <taxon>Tsuneonella</taxon>
    </lineage>
</organism>
<dbReference type="PANTHER" id="PTHR42756:SF1">
    <property type="entry name" value="TRANSCRIPTIONAL REPRESSOR OF EMRAB OPERON"/>
    <property type="match status" value="1"/>
</dbReference>
<dbReference type="PROSITE" id="PS01117">
    <property type="entry name" value="HTH_MARR_1"/>
    <property type="match status" value="1"/>
</dbReference>
<dbReference type="InterPro" id="IPR023187">
    <property type="entry name" value="Tscrpt_reg_MarR-type_CS"/>
</dbReference>
<feature type="domain" description="HTH marR-type" evidence="4">
    <location>
        <begin position="1"/>
        <end position="130"/>
    </location>
</feature>
<keyword evidence="1" id="KW-0805">Transcription regulation</keyword>
<proteinExistence type="predicted"/>
<evidence type="ECO:0000313" key="5">
    <source>
        <dbReference type="EMBL" id="ANY20883.1"/>
    </source>
</evidence>
<sequence>MPYLLTDSARLLRRAFNERVRKTGATSQQARLLLNIERMPDQNQAYYAEKLEIEPITLCRMVDRMEEAGLIERRADPGDRRARVLHLTERSRGEIERIRSGLAGLIETMLDGFDDSEQAQLAAMLARISENLSVPAEELAVNG</sequence>
<dbReference type="PROSITE" id="PS50995">
    <property type="entry name" value="HTH_MARR_2"/>
    <property type="match status" value="1"/>
</dbReference>
<evidence type="ECO:0000313" key="6">
    <source>
        <dbReference type="Proteomes" id="UP000092932"/>
    </source>
</evidence>
<dbReference type="Pfam" id="PF01047">
    <property type="entry name" value="MarR"/>
    <property type="match status" value="1"/>
</dbReference>
<evidence type="ECO:0000256" key="3">
    <source>
        <dbReference type="ARBA" id="ARBA00023163"/>
    </source>
</evidence>
<dbReference type="PATRIC" id="fig|692370.5.peg.2398"/>
<dbReference type="EMBL" id="CP016591">
    <property type="protein sequence ID" value="ANY20883.1"/>
    <property type="molecule type" value="Genomic_DNA"/>
</dbReference>
<keyword evidence="6" id="KW-1185">Reference proteome</keyword>
<dbReference type="PANTHER" id="PTHR42756">
    <property type="entry name" value="TRANSCRIPTIONAL REGULATOR, MARR"/>
    <property type="match status" value="1"/>
</dbReference>
<dbReference type="KEGG" id="ado:A6F68_02384"/>
<dbReference type="AlphaFoldDB" id="A0A1B2AFF7"/>
<keyword evidence="3" id="KW-0804">Transcription</keyword>
<protein>
    <submittedName>
        <fullName evidence="5">Transcriptional regulator SlyA</fullName>
    </submittedName>
</protein>
<evidence type="ECO:0000256" key="2">
    <source>
        <dbReference type="ARBA" id="ARBA00023125"/>
    </source>
</evidence>
<name>A0A1B2AFF7_9SPHN</name>
<dbReference type="SMART" id="SM00347">
    <property type="entry name" value="HTH_MARR"/>
    <property type="match status" value="1"/>
</dbReference>
<dbReference type="SUPFAM" id="SSF46785">
    <property type="entry name" value="Winged helix' DNA-binding domain"/>
    <property type="match status" value="1"/>
</dbReference>
<dbReference type="InterPro" id="IPR036388">
    <property type="entry name" value="WH-like_DNA-bd_sf"/>
</dbReference>